<dbReference type="CDD" id="cd03354">
    <property type="entry name" value="LbH_SAT"/>
    <property type="match status" value="1"/>
</dbReference>
<dbReference type="EMBL" id="JASJOT010000045">
    <property type="protein sequence ID" value="MDJ1498364.1"/>
    <property type="molecule type" value="Genomic_DNA"/>
</dbReference>
<dbReference type="EMBL" id="JASJOS010000015">
    <property type="protein sequence ID" value="MDJ1484553.1"/>
    <property type="molecule type" value="Genomic_DNA"/>
</dbReference>
<evidence type="ECO:0000313" key="6">
    <source>
        <dbReference type="Proteomes" id="UP001228581"/>
    </source>
</evidence>
<gene>
    <name evidence="4" type="ORF">QNI16_28905</name>
    <name evidence="5" type="ORF">QNI19_35850</name>
</gene>
<dbReference type="PANTHER" id="PTHR42811">
    <property type="entry name" value="SERINE ACETYLTRANSFERASE"/>
    <property type="match status" value="1"/>
</dbReference>
<dbReference type="GO" id="GO:0016746">
    <property type="term" value="F:acyltransferase activity"/>
    <property type="evidence" value="ECO:0007669"/>
    <property type="project" value="UniProtKB-KW"/>
</dbReference>
<keyword evidence="1" id="KW-0028">Amino-acid biosynthesis</keyword>
<dbReference type="Proteomes" id="UP001241110">
    <property type="component" value="Unassembled WGS sequence"/>
</dbReference>
<evidence type="ECO:0000313" key="5">
    <source>
        <dbReference type="EMBL" id="MDJ1498364.1"/>
    </source>
</evidence>
<keyword evidence="6" id="KW-1185">Reference proteome</keyword>
<dbReference type="InterPro" id="IPR045304">
    <property type="entry name" value="LbH_SAT"/>
</dbReference>
<dbReference type="Gene3D" id="1.10.3130.10">
    <property type="entry name" value="serine acetyltransferase, domain 1"/>
    <property type="match status" value="1"/>
</dbReference>
<name>A0AAE3QY13_9BACT</name>
<organism evidence="4 7">
    <name type="scientific">Xanthocytophaga flava</name>
    <dbReference type="NCBI Taxonomy" id="3048013"/>
    <lineage>
        <taxon>Bacteria</taxon>
        <taxon>Pseudomonadati</taxon>
        <taxon>Bacteroidota</taxon>
        <taxon>Cytophagia</taxon>
        <taxon>Cytophagales</taxon>
        <taxon>Rhodocytophagaceae</taxon>
        <taxon>Xanthocytophaga</taxon>
    </lineage>
</organism>
<protein>
    <submittedName>
        <fullName evidence="4">Serine acetyltransferase</fullName>
    </submittedName>
</protein>
<keyword evidence="2" id="KW-0808">Transferase</keyword>
<evidence type="ECO:0000313" key="7">
    <source>
        <dbReference type="Proteomes" id="UP001241110"/>
    </source>
</evidence>
<dbReference type="InterPro" id="IPR042122">
    <property type="entry name" value="Ser_AcTrfase_N_sf"/>
</dbReference>
<dbReference type="SUPFAM" id="SSF51161">
    <property type="entry name" value="Trimeric LpxA-like enzymes"/>
    <property type="match status" value="1"/>
</dbReference>
<reference evidence="4 6" key="1">
    <citation type="submission" date="2023-05" db="EMBL/GenBank/DDBJ databases">
        <authorList>
            <person name="Zhang X."/>
        </authorList>
    </citation>
    <scope>NUCLEOTIDE SEQUENCE</scope>
    <source>
        <strain evidence="5 6">DM2B3-1</strain>
        <strain evidence="4">YF14B1</strain>
    </source>
</reference>
<dbReference type="AlphaFoldDB" id="A0AAE3QY13"/>
<evidence type="ECO:0000256" key="2">
    <source>
        <dbReference type="ARBA" id="ARBA00022679"/>
    </source>
</evidence>
<dbReference type="GO" id="GO:0008652">
    <property type="term" value="P:amino acid biosynthetic process"/>
    <property type="evidence" value="ECO:0007669"/>
    <property type="project" value="UniProtKB-KW"/>
</dbReference>
<keyword evidence="3" id="KW-0012">Acyltransferase</keyword>
<sequence>MNYHRFAQTLFQSHTSYDKLPQKIEVYRFIDSVLQMLFPQFADQTFKTPESVEAELYELQNNGEKLLIDIEPNLPAPAATIANQFAESLPRIYDLLLNDARAMADGDPAATSPNEVILAYPGFYAIAIYRMAHRLCQLGVPLIPRLLTEYAHQKTGIDIHPGATIGEHFCIDHGTGIVIGQTTVIGNRVKIYQGVTLGALSVEKTLAGVKRHPTIEDNVVIYAGATILGGHVVVGHDSIIGGNVWLTESIKPYSKVYNKNQIKVSGTAYEKADEYLEYYI</sequence>
<accession>A0AAE3QY13</accession>
<dbReference type="Gene3D" id="2.160.10.10">
    <property type="entry name" value="Hexapeptide repeat proteins"/>
    <property type="match status" value="1"/>
</dbReference>
<comment type="caution">
    <text evidence="4">The sequence shown here is derived from an EMBL/GenBank/DDBJ whole genome shotgun (WGS) entry which is preliminary data.</text>
</comment>
<proteinExistence type="predicted"/>
<evidence type="ECO:0000256" key="3">
    <source>
        <dbReference type="ARBA" id="ARBA00023315"/>
    </source>
</evidence>
<dbReference type="RefSeq" id="WP_313986022.1">
    <property type="nucleotide sequence ID" value="NZ_JASJOR010000003.1"/>
</dbReference>
<dbReference type="InterPro" id="IPR011004">
    <property type="entry name" value="Trimer_LpxA-like_sf"/>
</dbReference>
<dbReference type="Proteomes" id="UP001228581">
    <property type="component" value="Unassembled WGS sequence"/>
</dbReference>
<evidence type="ECO:0000313" key="4">
    <source>
        <dbReference type="EMBL" id="MDJ1484553.1"/>
    </source>
</evidence>
<evidence type="ECO:0000256" key="1">
    <source>
        <dbReference type="ARBA" id="ARBA00022605"/>
    </source>
</evidence>